<keyword evidence="6" id="KW-1185">Reference proteome</keyword>
<evidence type="ECO:0000259" key="4">
    <source>
        <dbReference type="Pfam" id="PF13904"/>
    </source>
</evidence>
<keyword evidence="3" id="KW-0732">Signal</keyword>
<feature type="coiled-coil region" evidence="1">
    <location>
        <begin position="128"/>
        <end position="196"/>
    </location>
</feature>
<dbReference type="PANTHER" id="PTHR23247">
    <property type="entry name" value="NY-REN-41 ANTIGEN L15 -RELATED"/>
    <property type="match status" value="1"/>
</dbReference>
<dbReference type="VEuPathDB" id="VectorBase:RSAN_051262"/>
<comment type="caution">
    <text evidence="5">The sequence shown here is derived from an EMBL/GenBank/DDBJ whole genome shotgun (WGS) entry which is preliminary data.</text>
</comment>
<proteinExistence type="predicted"/>
<dbReference type="Proteomes" id="UP000821837">
    <property type="component" value="Chromosome 3"/>
</dbReference>
<keyword evidence="1" id="KW-0175">Coiled coil</keyword>
<evidence type="ECO:0000313" key="5">
    <source>
        <dbReference type="EMBL" id="KAH7961120.1"/>
    </source>
</evidence>
<dbReference type="PANTHER" id="PTHR23247:SF2">
    <property type="entry name" value="COILED-COIL DOMAIN-CONTAINING PROTEIN 34"/>
    <property type="match status" value="1"/>
</dbReference>
<sequence length="274" mass="30051">MIANLVTLFLSPVSTTCDELHSTASVDDVNDDGDEPTAIDSIGRSKDSHDSASASATASRGSASHLTRDGEDGEGDGEELVTDNGAESVAATTAPPTSLSSASSTDDVDDETPSAWAMWYLRKDLEWRRRAEREHEARKAALREARAAAERKANQRSQAERAFAAWCAMKSELEAARRAEDRRRSAKADEDRKRTEMRACALSERKCREWLARKQVEKEASLAKKQRITTSGDAEKAAANQSAFNAWLAGKGTKNSTEKFHVKCIDGQLFAVWR</sequence>
<evidence type="ECO:0000256" key="3">
    <source>
        <dbReference type="SAM" id="SignalP"/>
    </source>
</evidence>
<dbReference type="OrthoDB" id="10642165at2759"/>
<evidence type="ECO:0000256" key="2">
    <source>
        <dbReference type="SAM" id="MobiDB-lite"/>
    </source>
</evidence>
<reference evidence="5" key="1">
    <citation type="journal article" date="2020" name="Cell">
        <title>Large-Scale Comparative Analyses of Tick Genomes Elucidate Their Genetic Diversity and Vector Capacities.</title>
        <authorList>
            <consortium name="Tick Genome and Microbiome Consortium (TIGMIC)"/>
            <person name="Jia N."/>
            <person name="Wang J."/>
            <person name="Shi W."/>
            <person name="Du L."/>
            <person name="Sun Y."/>
            <person name="Zhan W."/>
            <person name="Jiang J.F."/>
            <person name="Wang Q."/>
            <person name="Zhang B."/>
            <person name="Ji P."/>
            <person name="Bell-Sakyi L."/>
            <person name="Cui X.M."/>
            <person name="Yuan T.T."/>
            <person name="Jiang B.G."/>
            <person name="Yang W.F."/>
            <person name="Lam T.T."/>
            <person name="Chang Q.C."/>
            <person name="Ding S.J."/>
            <person name="Wang X.J."/>
            <person name="Zhu J.G."/>
            <person name="Ruan X.D."/>
            <person name="Zhao L."/>
            <person name="Wei J.T."/>
            <person name="Ye R.Z."/>
            <person name="Que T.C."/>
            <person name="Du C.H."/>
            <person name="Zhou Y.H."/>
            <person name="Cheng J.X."/>
            <person name="Dai P.F."/>
            <person name="Guo W.B."/>
            <person name="Han X.H."/>
            <person name="Huang E.J."/>
            <person name="Li L.F."/>
            <person name="Wei W."/>
            <person name="Gao Y.C."/>
            <person name="Liu J.Z."/>
            <person name="Shao H.Z."/>
            <person name="Wang X."/>
            <person name="Wang C.C."/>
            <person name="Yang T.C."/>
            <person name="Huo Q.B."/>
            <person name="Li W."/>
            <person name="Chen H.Y."/>
            <person name="Chen S.E."/>
            <person name="Zhou L.G."/>
            <person name="Ni X.B."/>
            <person name="Tian J.H."/>
            <person name="Sheng Y."/>
            <person name="Liu T."/>
            <person name="Pan Y.S."/>
            <person name="Xia L.Y."/>
            <person name="Li J."/>
            <person name="Zhao F."/>
            <person name="Cao W.C."/>
        </authorList>
    </citation>
    <scope>NUCLEOTIDE SEQUENCE</scope>
    <source>
        <strain evidence="5">Rsan-2018</strain>
    </source>
</reference>
<feature type="signal peptide" evidence="3">
    <location>
        <begin position="1"/>
        <end position="17"/>
    </location>
</feature>
<reference evidence="5" key="2">
    <citation type="submission" date="2021-09" db="EMBL/GenBank/DDBJ databases">
        <authorList>
            <person name="Jia N."/>
            <person name="Wang J."/>
            <person name="Shi W."/>
            <person name="Du L."/>
            <person name="Sun Y."/>
            <person name="Zhan W."/>
            <person name="Jiang J."/>
            <person name="Wang Q."/>
            <person name="Zhang B."/>
            <person name="Ji P."/>
            <person name="Sakyi L.B."/>
            <person name="Cui X."/>
            <person name="Yuan T."/>
            <person name="Jiang B."/>
            <person name="Yang W."/>
            <person name="Lam T.T.-Y."/>
            <person name="Chang Q."/>
            <person name="Ding S."/>
            <person name="Wang X."/>
            <person name="Zhu J."/>
            <person name="Ruan X."/>
            <person name="Zhao L."/>
            <person name="Wei J."/>
            <person name="Que T."/>
            <person name="Du C."/>
            <person name="Cheng J."/>
            <person name="Dai P."/>
            <person name="Han X."/>
            <person name="Huang E."/>
            <person name="Gao Y."/>
            <person name="Liu J."/>
            <person name="Shao H."/>
            <person name="Ye R."/>
            <person name="Li L."/>
            <person name="Wei W."/>
            <person name="Wang X."/>
            <person name="Wang C."/>
            <person name="Huo Q."/>
            <person name="Li W."/>
            <person name="Guo W."/>
            <person name="Chen H."/>
            <person name="Chen S."/>
            <person name="Zhou L."/>
            <person name="Zhou L."/>
            <person name="Ni X."/>
            <person name="Tian J."/>
            <person name="Zhou Y."/>
            <person name="Sheng Y."/>
            <person name="Liu T."/>
            <person name="Pan Y."/>
            <person name="Xia L."/>
            <person name="Li J."/>
            <person name="Zhao F."/>
            <person name="Cao W."/>
        </authorList>
    </citation>
    <scope>NUCLEOTIDE SEQUENCE</scope>
    <source>
        <strain evidence="5">Rsan-2018</strain>
        <tissue evidence="5">Larvae</tissue>
    </source>
</reference>
<dbReference type="Pfam" id="PF13904">
    <property type="entry name" value="CCDC34"/>
    <property type="match status" value="1"/>
</dbReference>
<feature type="domain" description="Coiled-coil" evidence="4">
    <location>
        <begin position="114"/>
        <end position="255"/>
    </location>
</feature>
<feature type="compositionally biased region" description="Acidic residues" evidence="2">
    <location>
        <begin position="71"/>
        <end position="81"/>
    </location>
</feature>
<feature type="region of interest" description="Disordered" evidence="2">
    <location>
        <begin position="24"/>
        <end position="111"/>
    </location>
</feature>
<dbReference type="AlphaFoldDB" id="A0A9D4PZD8"/>
<feature type="compositionally biased region" description="Acidic residues" evidence="2">
    <location>
        <begin position="28"/>
        <end position="37"/>
    </location>
</feature>
<gene>
    <name evidence="5" type="ORF">HPB52_002991</name>
</gene>
<dbReference type="InterPro" id="IPR045323">
    <property type="entry name" value="CCDC34"/>
</dbReference>
<dbReference type="EMBL" id="JABSTV010001249">
    <property type="protein sequence ID" value="KAH7961120.1"/>
    <property type="molecule type" value="Genomic_DNA"/>
</dbReference>
<feature type="chain" id="PRO_5039456061" description="Coiled-coil domain-containing protein" evidence="3">
    <location>
        <begin position="18"/>
        <end position="274"/>
    </location>
</feature>
<protein>
    <recommendedName>
        <fullName evidence="4">Coiled-coil domain-containing protein</fullName>
    </recommendedName>
</protein>
<name>A0A9D4PZD8_RHISA</name>
<organism evidence="5 6">
    <name type="scientific">Rhipicephalus sanguineus</name>
    <name type="common">Brown dog tick</name>
    <name type="synonym">Ixodes sanguineus</name>
    <dbReference type="NCBI Taxonomy" id="34632"/>
    <lineage>
        <taxon>Eukaryota</taxon>
        <taxon>Metazoa</taxon>
        <taxon>Ecdysozoa</taxon>
        <taxon>Arthropoda</taxon>
        <taxon>Chelicerata</taxon>
        <taxon>Arachnida</taxon>
        <taxon>Acari</taxon>
        <taxon>Parasitiformes</taxon>
        <taxon>Ixodida</taxon>
        <taxon>Ixodoidea</taxon>
        <taxon>Ixodidae</taxon>
        <taxon>Rhipicephalinae</taxon>
        <taxon>Rhipicephalus</taxon>
        <taxon>Rhipicephalus</taxon>
    </lineage>
</organism>
<feature type="compositionally biased region" description="Low complexity" evidence="2">
    <location>
        <begin position="51"/>
        <end position="65"/>
    </location>
</feature>
<feature type="compositionally biased region" description="Low complexity" evidence="2">
    <location>
        <begin position="86"/>
        <end position="105"/>
    </location>
</feature>
<evidence type="ECO:0000256" key="1">
    <source>
        <dbReference type="SAM" id="Coils"/>
    </source>
</evidence>
<dbReference type="InterPro" id="IPR025259">
    <property type="entry name" value="CCDC34/181"/>
</dbReference>
<accession>A0A9D4PZD8</accession>
<evidence type="ECO:0000313" key="6">
    <source>
        <dbReference type="Proteomes" id="UP000821837"/>
    </source>
</evidence>